<comment type="caution">
    <text evidence="3">The sequence shown here is derived from an EMBL/GenBank/DDBJ whole genome shotgun (WGS) entry which is preliminary data.</text>
</comment>
<sequence>MTFTGILLQGLTLIQLLHPSASFSAWLPCHRYLEEDEVIMNNKVAEAPTDADNIVALAVYDSTGSRVDESSIVWIDEGALPPSKSVSFRIQIDPATTEGLSDVQFVLEAHPFKDDAPNTPSSAPNAGAPTPHVPSAPAPVAPVKKSQTGFTGASAGGGVMCDGKRSHARGKTGYVTFELSLASDYLKHSDQSCINYLSEVWAGYAEGHSKVTLTPKIYFMLRGTKEGTTTNDEL</sequence>
<name>A0ABD3P0K2_9STRA</name>
<reference evidence="3 4" key="1">
    <citation type="submission" date="2024-10" db="EMBL/GenBank/DDBJ databases">
        <title>Updated reference genomes for cyclostephanoid diatoms.</title>
        <authorList>
            <person name="Roberts W.R."/>
            <person name="Alverson A.J."/>
        </authorList>
    </citation>
    <scope>NUCLEOTIDE SEQUENCE [LARGE SCALE GENOMIC DNA]</scope>
    <source>
        <strain evidence="3 4">AJA010-31</strain>
    </source>
</reference>
<gene>
    <name evidence="3" type="ORF">ACHAWO_013412</name>
</gene>
<proteinExistence type="predicted"/>
<dbReference type="AlphaFoldDB" id="A0ABD3P0K2"/>
<feature type="chain" id="PRO_5044865241" evidence="2">
    <location>
        <begin position="23"/>
        <end position="234"/>
    </location>
</feature>
<evidence type="ECO:0000313" key="3">
    <source>
        <dbReference type="EMBL" id="KAL3781109.1"/>
    </source>
</evidence>
<evidence type="ECO:0000313" key="4">
    <source>
        <dbReference type="Proteomes" id="UP001530400"/>
    </source>
</evidence>
<keyword evidence="2" id="KW-0732">Signal</keyword>
<evidence type="ECO:0000256" key="1">
    <source>
        <dbReference type="SAM" id="MobiDB-lite"/>
    </source>
</evidence>
<protein>
    <submittedName>
        <fullName evidence="3">Uncharacterized protein</fullName>
    </submittedName>
</protein>
<feature type="signal peptide" evidence="2">
    <location>
        <begin position="1"/>
        <end position="22"/>
    </location>
</feature>
<evidence type="ECO:0000256" key="2">
    <source>
        <dbReference type="SAM" id="SignalP"/>
    </source>
</evidence>
<accession>A0ABD3P0K2</accession>
<keyword evidence="4" id="KW-1185">Reference proteome</keyword>
<feature type="region of interest" description="Disordered" evidence="1">
    <location>
        <begin position="114"/>
        <end position="147"/>
    </location>
</feature>
<dbReference type="EMBL" id="JALLPJ020000860">
    <property type="protein sequence ID" value="KAL3781109.1"/>
    <property type="molecule type" value="Genomic_DNA"/>
</dbReference>
<organism evidence="3 4">
    <name type="scientific">Cyclotella atomus</name>
    <dbReference type="NCBI Taxonomy" id="382360"/>
    <lineage>
        <taxon>Eukaryota</taxon>
        <taxon>Sar</taxon>
        <taxon>Stramenopiles</taxon>
        <taxon>Ochrophyta</taxon>
        <taxon>Bacillariophyta</taxon>
        <taxon>Coscinodiscophyceae</taxon>
        <taxon>Thalassiosirophycidae</taxon>
        <taxon>Stephanodiscales</taxon>
        <taxon>Stephanodiscaceae</taxon>
        <taxon>Cyclotella</taxon>
    </lineage>
</organism>
<dbReference type="Proteomes" id="UP001530400">
    <property type="component" value="Unassembled WGS sequence"/>
</dbReference>
<feature type="compositionally biased region" description="Pro residues" evidence="1">
    <location>
        <begin position="131"/>
        <end position="140"/>
    </location>
</feature>